<gene>
    <name evidence="8" type="ORF">SAMN04487961_2557</name>
</gene>
<evidence type="ECO:0000256" key="2">
    <source>
        <dbReference type="ARBA" id="ARBA00023002"/>
    </source>
</evidence>
<dbReference type="InterPro" id="IPR002347">
    <property type="entry name" value="SDR_fam"/>
</dbReference>
<comment type="catalytic activity">
    <reaction evidence="4">
        <text>(2R,3S)-2,3-dihydroxy-2,3-dihydro-p-cumate + NAD(+) = 2,3-dihydroxy-p-cumate + NADH + H(+)</text>
        <dbReference type="Rhea" id="RHEA:23772"/>
        <dbReference type="ChEBI" id="CHEBI:15378"/>
        <dbReference type="ChEBI" id="CHEBI:36647"/>
        <dbReference type="ChEBI" id="CHEBI:57540"/>
        <dbReference type="ChEBI" id="CHEBI:57945"/>
        <dbReference type="ChEBI" id="CHEBI:58420"/>
        <dbReference type="EC" id="1.3.1.58"/>
    </reaction>
</comment>
<evidence type="ECO:0000256" key="1">
    <source>
        <dbReference type="ARBA" id="ARBA00006484"/>
    </source>
</evidence>
<reference evidence="9" key="1">
    <citation type="submission" date="2016-10" db="EMBL/GenBank/DDBJ databases">
        <authorList>
            <person name="Varghese N."/>
            <person name="Submissions S."/>
        </authorList>
    </citation>
    <scope>NUCLEOTIDE SEQUENCE [LARGE SCALE GENOMIC DNA]</scope>
    <source>
        <strain evidence="9">CGMCC 1.6775</strain>
    </source>
</reference>
<accession>A0A1I4XGA0</accession>
<evidence type="ECO:0000256" key="6">
    <source>
        <dbReference type="ARBA" id="ARBA00066455"/>
    </source>
</evidence>
<dbReference type="InterPro" id="IPR020904">
    <property type="entry name" value="Sc_DH/Rdtase_CS"/>
</dbReference>
<name>A0A1I4XGA0_9GAMM</name>
<dbReference type="PRINTS" id="PR00081">
    <property type="entry name" value="GDHRDH"/>
</dbReference>
<dbReference type="PANTHER" id="PTHR42879:SF6">
    <property type="entry name" value="NADPH-DEPENDENT REDUCTASE BACG"/>
    <property type="match status" value="1"/>
</dbReference>
<dbReference type="PANTHER" id="PTHR42879">
    <property type="entry name" value="3-OXOACYL-(ACYL-CARRIER-PROTEIN) REDUCTASE"/>
    <property type="match status" value="1"/>
</dbReference>
<proteinExistence type="inferred from homology"/>
<evidence type="ECO:0000313" key="8">
    <source>
        <dbReference type="EMBL" id="SFN24503.1"/>
    </source>
</evidence>
<dbReference type="Proteomes" id="UP000199339">
    <property type="component" value="Unassembled WGS sequence"/>
</dbReference>
<dbReference type="GO" id="GO:0032787">
    <property type="term" value="P:monocarboxylic acid metabolic process"/>
    <property type="evidence" value="ECO:0007669"/>
    <property type="project" value="UniProtKB-ARBA"/>
</dbReference>
<dbReference type="EC" id="1.3.1.58" evidence="6"/>
<dbReference type="Pfam" id="PF13561">
    <property type="entry name" value="adh_short_C2"/>
    <property type="match status" value="1"/>
</dbReference>
<dbReference type="FunFam" id="3.40.50.720:FF:000173">
    <property type="entry name" value="3-oxoacyl-[acyl-carrier protein] reductase"/>
    <property type="match status" value="1"/>
</dbReference>
<sequence length="259" mass="27714">MRAHAWSKGCLQGQVAVVTGAAQGIGRTISEQLAYTGVNLMLADLSEEKLDKLRGELTSEYGIDCAHFVGDLSNESTVKELGHRARAELGPVDILVNCAGGGVILPFLEHTAETLKQTVDRNLWTVIWCTREFIPDMRDRKYGRVINLGADSVRNGLPDHAGYNAAKGGVHGLTTGLAREFARYGVTVNTVAPCAVATPQLAHFLESQPELAQKFIDVIPLGRAGELDEIASAVIYLALPEASFITGQVLSVNGGSTML</sequence>
<evidence type="ECO:0000256" key="4">
    <source>
        <dbReference type="ARBA" id="ARBA00050226"/>
    </source>
</evidence>
<comment type="similarity">
    <text evidence="1">Belongs to the short-chain dehydrogenases/reductases (SDR) family.</text>
</comment>
<dbReference type="Gene3D" id="3.40.50.720">
    <property type="entry name" value="NAD(P)-binding Rossmann-like Domain"/>
    <property type="match status" value="1"/>
</dbReference>
<dbReference type="InterPro" id="IPR036291">
    <property type="entry name" value="NAD(P)-bd_dom_sf"/>
</dbReference>
<dbReference type="EMBL" id="FOUR01000006">
    <property type="protein sequence ID" value="SFN24503.1"/>
    <property type="molecule type" value="Genomic_DNA"/>
</dbReference>
<keyword evidence="9" id="KW-1185">Reference proteome</keyword>
<organism evidence="8 9">
    <name type="scientific">Marinobacter pelagius</name>
    <dbReference type="NCBI Taxonomy" id="379482"/>
    <lineage>
        <taxon>Bacteria</taxon>
        <taxon>Pseudomonadati</taxon>
        <taxon>Pseudomonadota</taxon>
        <taxon>Gammaproteobacteria</taxon>
        <taxon>Pseudomonadales</taxon>
        <taxon>Marinobacteraceae</taxon>
        <taxon>Marinobacter</taxon>
    </lineage>
</organism>
<dbReference type="GO" id="GO:0018511">
    <property type="term" value="F:2,3-dihydroxy-2,3-dihydro-p-cumate dehydrogenase activity"/>
    <property type="evidence" value="ECO:0007669"/>
    <property type="project" value="UniProtKB-EC"/>
</dbReference>
<protein>
    <recommendedName>
        <fullName evidence="7">2,3-dihydroxy-2,3-dihydro-p-cumate dehydrogenase</fullName>
        <ecNumber evidence="6">1.3.1.58</ecNumber>
    </recommendedName>
    <alternativeName>
        <fullName evidence="3">Biphenyl-2,3-dihydro-2,3-diol dehydrogenase</fullName>
    </alternativeName>
</protein>
<dbReference type="PRINTS" id="PR00080">
    <property type="entry name" value="SDRFAMILY"/>
</dbReference>
<evidence type="ECO:0000256" key="7">
    <source>
        <dbReference type="ARBA" id="ARBA00073443"/>
    </source>
</evidence>
<dbReference type="PROSITE" id="PS00061">
    <property type="entry name" value="ADH_SHORT"/>
    <property type="match status" value="1"/>
</dbReference>
<dbReference type="RefSeq" id="WP_092004137.1">
    <property type="nucleotide sequence ID" value="NZ_FOUR01000006.1"/>
</dbReference>
<comment type="pathway">
    <text evidence="5">Aromatic compound metabolism; p-cumate degradation; acetaldehyde and pyruvate from p-cumate: step 2/7.</text>
</comment>
<dbReference type="SUPFAM" id="SSF51735">
    <property type="entry name" value="NAD(P)-binding Rossmann-fold domains"/>
    <property type="match status" value="1"/>
</dbReference>
<evidence type="ECO:0000313" key="9">
    <source>
        <dbReference type="Proteomes" id="UP000199339"/>
    </source>
</evidence>
<evidence type="ECO:0000256" key="3">
    <source>
        <dbReference type="ARBA" id="ARBA00042907"/>
    </source>
</evidence>
<dbReference type="AlphaFoldDB" id="A0A1I4XGA0"/>
<dbReference type="InterPro" id="IPR050259">
    <property type="entry name" value="SDR"/>
</dbReference>
<keyword evidence="2" id="KW-0560">Oxidoreductase</keyword>
<dbReference type="OrthoDB" id="9803333at2"/>
<evidence type="ECO:0000256" key="5">
    <source>
        <dbReference type="ARBA" id="ARBA00060518"/>
    </source>
</evidence>